<feature type="binding site" evidence="10">
    <location>
        <position position="73"/>
    </location>
    <ligand>
        <name>Mn(2+)</name>
        <dbReference type="ChEBI" id="CHEBI:29035"/>
    </ligand>
</feature>
<dbReference type="RefSeq" id="WP_006504023.1">
    <property type="nucleotide sequence ID" value="NZ_BAGZ01000022.1"/>
</dbReference>
<feature type="binding site" evidence="10">
    <location>
        <position position="118"/>
    </location>
    <ligand>
        <name>Mn(2+)</name>
        <dbReference type="ChEBI" id="CHEBI:29035"/>
    </ligand>
</feature>
<accession>K6VV93</accession>
<dbReference type="SUPFAM" id="SSF55811">
    <property type="entry name" value="Nudix"/>
    <property type="match status" value="1"/>
</dbReference>
<keyword evidence="9 10" id="KW-0413">Isomerase</keyword>
<gene>
    <name evidence="10 14" type="primary">idi</name>
    <name evidence="14" type="ORF">AUCHE_22_00350</name>
</gene>
<comment type="function">
    <text evidence="10">Catalyzes the 1,3-allylic rearrangement of the homoallylic substrate isopentenyl (IPP) to its highly electrophilic allylic isomer, dimethylallyl diphosphate (DMAPP).</text>
</comment>
<comment type="cofactor">
    <cofactor evidence="10">
        <name>Mg(2+)</name>
        <dbReference type="ChEBI" id="CHEBI:18420"/>
    </cofactor>
    <text evidence="10">Binds 1 Mg(2+) ion per subunit. The magnesium ion binds only when substrate is bound.</text>
</comment>
<evidence type="ECO:0000313" key="15">
    <source>
        <dbReference type="Proteomes" id="UP000008495"/>
    </source>
</evidence>
<feature type="binding site" evidence="10">
    <location>
        <position position="29"/>
    </location>
    <ligand>
        <name>Mn(2+)</name>
        <dbReference type="ChEBI" id="CHEBI:29035"/>
    </ligand>
</feature>
<dbReference type="Proteomes" id="UP000008495">
    <property type="component" value="Unassembled WGS sequence"/>
</dbReference>
<dbReference type="HAMAP" id="MF_00202">
    <property type="entry name" value="Idi"/>
    <property type="match status" value="1"/>
</dbReference>
<dbReference type="EC" id="5.3.3.2" evidence="3 10"/>
<comment type="catalytic activity">
    <reaction evidence="10">
        <text>isopentenyl diphosphate = dimethylallyl diphosphate</text>
        <dbReference type="Rhea" id="RHEA:23284"/>
        <dbReference type="ChEBI" id="CHEBI:57623"/>
        <dbReference type="ChEBI" id="CHEBI:128769"/>
        <dbReference type="EC" id="5.3.3.2"/>
    </reaction>
</comment>
<feature type="region of interest" description="Disordered" evidence="12">
    <location>
        <begin position="186"/>
        <end position="210"/>
    </location>
</feature>
<comment type="subcellular location">
    <subcellularLocation>
        <location evidence="10">Cytoplasm</location>
    </subcellularLocation>
</comment>
<dbReference type="GO" id="GO:0050992">
    <property type="term" value="P:dimethylallyl diphosphate biosynthetic process"/>
    <property type="evidence" value="ECO:0007669"/>
    <property type="project" value="UniProtKB-UniRule"/>
</dbReference>
<keyword evidence="5 10" id="KW-0479">Metal-binding</keyword>
<dbReference type="AlphaFoldDB" id="K6VV93"/>
<evidence type="ECO:0000256" key="4">
    <source>
        <dbReference type="ARBA" id="ARBA00022490"/>
    </source>
</evidence>
<evidence type="ECO:0000313" key="14">
    <source>
        <dbReference type="EMBL" id="GAB79265.1"/>
    </source>
</evidence>
<evidence type="ECO:0000256" key="12">
    <source>
        <dbReference type="SAM" id="MobiDB-lite"/>
    </source>
</evidence>
<name>K6VV93_9MICO</name>
<dbReference type="NCBIfam" id="TIGR02150">
    <property type="entry name" value="IPP_isom_1"/>
    <property type="match status" value="1"/>
</dbReference>
<evidence type="ECO:0000256" key="1">
    <source>
        <dbReference type="ARBA" id="ARBA00004826"/>
    </source>
</evidence>
<proteinExistence type="inferred from homology"/>
<organism evidence="14 15">
    <name type="scientific">Austwickia chelonae NBRC 105200</name>
    <dbReference type="NCBI Taxonomy" id="1184607"/>
    <lineage>
        <taxon>Bacteria</taxon>
        <taxon>Bacillati</taxon>
        <taxon>Actinomycetota</taxon>
        <taxon>Actinomycetes</taxon>
        <taxon>Micrococcales</taxon>
        <taxon>Dermatophilaceae</taxon>
        <taxon>Austwickia</taxon>
    </lineage>
</organism>
<keyword evidence="8 10" id="KW-0414">Isoprene biosynthesis</keyword>
<dbReference type="InterPro" id="IPR000086">
    <property type="entry name" value="NUDIX_hydrolase_dom"/>
</dbReference>
<evidence type="ECO:0000256" key="7">
    <source>
        <dbReference type="ARBA" id="ARBA00023211"/>
    </source>
</evidence>
<evidence type="ECO:0000256" key="8">
    <source>
        <dbReference type="ARBA" id="ARBA00023229"/>
    </source>
</evidence>
<keyword evidence="6 10" id="KW-0460">Magnesium</keyword>
<feature type="binding site" evidence="10">
    <location>
        <position position="36"/>
    </location>
    <ligand>
        <name>Mn(2+)</name>
        <dbReference type="ChEBI" id="CHEBI:29035"/>
    </ligand>
</feature>
<dbReference type="NCBIfam" id="NF002995">
    <property type="entry name" value="PRK03759.1"/>
    <property type="match status" value="1"/>
</dbReference>
<dbReference type="PIRSF" id="PIRSF018427">
    <property type="entry name" value="Isopntndiph_ism"/>
    <property type="match status" value="1"/>
</dbReference>
<sequence length="210" mass="22644">MTRQIESDEVVLIGPDGQPAGTADRLLVHGADTPLHLAFSVYLLDGEGRLLMTRRALSKRTWPGVWSNSCCGHPRPGEQVADAVLRRTFEETGLDIDQLTCVLPEFTYRAVDAGGIVEYELCPVFVGRARGDLTPDPAEIEETAWAEPAEVQVIARSTPFVLSPWCVRQLALLDLDAASAALRVDGPSLGRRGRPGPVAGRTGTTRGEDG</sequence>
<dbReference type="STRING" id="100225.SAMN05421595_2573"/>
<feature type="domain" description="Nudix hydrolase" evidence="13">
    <location>
        <begin position="34"/>
        <end position="168"/>
    </location>
</feature>
<comment type="caution">
    <text evidence="14">The sequence shown here is derived from an EMBL/GenBank/DDBJ whole genome shotgun (WGS) entry which is preliminary data.</text>
</comment>
<dbReference type="PANTHER" id="PTHR10885">
    <property type="entry name" value="ISOPENTENYL-DIPHOSPHATE DELTA-ISOMERASE"/>
    <property type="match status" value="1"/>
</dbReference>
<dbReference type="GO" id="GO:0008299">
    <property type="term" value="P:isoprenoid biosynthetic process"/>
    <property type="evidence" value="ECO:0007669"/>
    <property type="project" value="UniProtKB-UniRule"/>
</dbReference>
<evidence type="ECO:0000256" key="2">
    <source>
        <dbReference type="ARBA" id="ARBA00007579"/>
    </source>
</evidence>
<protein>
    <recommendedName>
        <fullName evidence="3 10">Isopentenyl-diphosphate Delta-isomerase</fullName>
        <shortName evidence="10">IPP isomerase</shortName>
        <ecNumber evidence="3 10">5.3.3.2</ecNumber>
    </recommendedName>
    <alternativeName>
        <fullName evidence="10">IPP:DMAPP isomerase</fullName>
    </alternativeName>
    <alternativeName>
        <fullName evidence="10">Isopentenyl pyrophosphate isomerase</fullName>
    </alternativeName>
</protein>
<dbReference type="PROSITE" id="PS51462">
    <property type="entry name" value="NUDIX"/>
    <property type="match status" value="1"/>
</dbReference>
<evidence type="ECO:0000256" key="6">
    <source>
        <dbReference type="ARBA" id="ARBA00022842"/>
    </source>
</evidence>
<dbReference type="Pfam" id="PF00293">
    <property type="entry name" value="NUDIX"/>
    <property type="match status" value="1"/>
</dbReference>
<evidence type="ECO:0000256" key="3">
    <source>
        <dbReference type="ARBA" id="ARBA00012057"/>
    </source>
</evidence>
<dbReference type="UniPathway" id="UPA00059">
    <property type="reaction ID" value="UER00104"/>
</dbReference>
<dbReference type="OrthoDB" id="9809458at2"/>
<dbReference type="InterPro" id="IPR011876">
    <property type="entry name" value="IsopentenylPP_isomerase_typ1"/>
</dbReference>
<dbReference type="InterPro" id="IPR056375">
    <property type="entry name" value="Idi_bact"/>
</dbReference>
<feature type="active site" evidence="10 11">
    <location>
        <position position="120"/>
    </location>
</feature>
<dbReference type="InterPro" id="IPR015797">
    <property type="entry name" value="NUDIX_hydrolase-like_dom_sf"/>
</dbReference>
<dbReference type="GO" id="GO:0004452">
    <property type="term" value="F:isopentenyl-diphosphate delta-isomerase activity"/>
    <property type="evidence" value="ECO:0007669"/>
    <property type="project" value="UniProtKB-UniRule"/>
</dbReference>
<dbReference type="CDD" id="cd02885">
    <property type="entry name" value="NUDIX_IPP_Isomerase"/>
    <property type="match status" value="1"/>
</dbReference>
<reference evidence="14 15" key="1">
    <citation type="submission" date="2012-08" db="EMBL/GenBank/DDBJ databases">
        <title>Whole genome shotgun sequence of Austwickia chelonae NBRC 105200.</title>
        <authorList>
            <person name="Yoshida I."/>
            <person name="Hosoyama A."/>
            <person name="Tsuchikane K."/>
            <person name="Katsumata H."/>
            <person name="Ando Y."/>
            <person name="Ohji S."/>
            <person name="Hamada M."/>
            <person name="Tamura T."/>
            <person name="Yamazoe A."/>
            <person name="Yamazaki S."/>
            <person name="Fujita N."/>
        </authorList>
    </citation>
    <scope>NUCLEOTIDE SEQUENCE [LARGE SCALE GENOMIC DNA]</scope>
    <source>
        <strain evidence="14 15">NBRC 105200</strain>
    </source>
</reference>
<keyword evidence="15" id="KW-1185">Reference proteome</keyword>
<feature type="active site" evidence="10 11">
    <location>
        <position position="71"/>
    </location>
</feature>
<keyword evidence="7 10" id="KW-0464">Manganese</keyword>
<evidence type="ECO:0000259" key="13">
    <source>
        <dbReference type="PROSITE" id="PS51462"/>
    </source>
</evidence>
<keyword evidence="4 10" id="KW-0963">Cytoplasm</keyword>
<comment type="pathway">
    <text evidence="1 10">Isoprenoid biosynthesis; dimethylallyl diphosphate biosynthesis; dimethylallyl diphosphate from isopentenyl diphosphate: step 1/1.</text>
</comment>
<evidence type="ECO:0000256" key="9">
    <source>
        <dbReference type="ARBA" id="ARBA00023235"/>
    </source>
</evidence>
<dbReference type="GO" id="GO:0005737">
    <property type="term" value="C:cytoplasm"/>
    <property type="evidence" value="ECO:0007669"/>
    <property type="project" value="UniProtKB-SubCell"/>
</dbReference>
<dbReference type="Gene3D" id="3.90.79.10">
    <property type="entry name" value="Nucleoside Triphosphate Pyrophosphohydrolase"/>
    <property type="match status" value="1"/>
</dbReference>
<dbReference type="EMBL" id="BAGZ01000022">
    <property type="protein sequence ID" value="GAB79265.1"/>
    <property type="molecule type" value="Genomic_DNA"/>
</dbReference>
<dbReference type="PANTHER" id="PTHR10885:SF0">
    <property type="entry name" value="ISOPENTENYL-DIPHOSPHATE DELTA-ISOMERASE"/>
    <property type="match status" value="1"/>
</dbReference>
<evidence type="ECO:0000256" key="11">
    <source>
        <dbReference type="PIRSR" id="PIRSR018427-1"/>
    </source>
</evidence>
<dbReference type="eggNOG" id="COG1443">
    <property type="taxonomic scope" value="Bacteria"/>
</dbReference>
<feature type="binding site" evidence="10">
    <location>
        <position position="120"/>
    </location>
    <ligand>
        <name>Mn(2+)</name>
        <dbReference type="ChEBI" id="CHEBI:29035"/>
    </ligand>
</feature>
<comment type="cofactor">
    <cofactor evidence="10">
        <name>Mn(2+)</name>
        <dbReference type="ChEBI" id="CHEBI:29035"/>
    </cofactor>
    <text evidence="10">Binds 1 Mn(2+) ion per subunit.</text>
</comment>
<comment type="similarity">
    <text evidence="2 10">Belongs to the IPP isomerase type 1 family.</text>
</comment>
<dbReference type="GO" id="GO:0046872">
    <property type="term" value="F:metal ion binding"/>
    <property type="evidence" value="ECO:0007669"/>
    <property type="project" value="UniProtKB-KW"/>
</dbReference>
<evidence type="ECO:0000256" key="10">
    <source>
        <dbReference type="HAMAP-Rule" id="MF_00202"/>
    </source>
</evidence>
<feature type="binding site" evidence="10">
    <location>
        <position position="91"/>
    </location>
    <ligand>
        <name>Mg(2+)</name>
        <dbReference type="ChEBI" id="CHEBI:18420"/>
    </ligand>
</feature>
<evidence type="ECO:0000256" key="5">
    <source>
        <dbReference type="ARBA" id="ARBA00022723"/>
    </source>
</evidence>